<evidence type="ECO:0000259" key="3">
    <source>
        <dbReference type="Pfam" id="PF00561"/>
    </source>
</evidence>
<proteinExistence type="predicted"/>
<organism evidence="4 5">
    <name type="scientific">Sphaerimonospora cavernae</name>
    <dbReference type="NCBI Taxonomy" id="1740611"/>
    <lineage>
        <taxon>Bacteria</taxon>
        <taxon>Bacillati</taxon>
        <taxon>Actinomycetota</taxon>
        <taxon>Actinomycetes</taxon>
        <taxon>Streptosporangiales</taxon>
        <taxon>Streptosporangiaceae</taxon>
        <taxon>Sphaerimonospora</taxon>
    </lineage>
</organism>
<evidence type="ECO:0000313" key="4">
    <source>
        <dbReference type="EMBL" id="MFC0863664.1"/>
    </source>
</evidence>
<dbReference type="GO" id="GO:0016787">
    <property type="term" value="F:hydrolase activity"/>
    <property type="evidence" value="ECO:0007669"/>
    <property type="project" value="UniProtKB-KW"/>
</dbReference>
<dbReference type="Proteomes" id="UP001589870">
    <property type="component" value="Unassembled WGS sequence"/>
</dbReference>
<dbReference type="SUPFAM" id="SSF53474">
    <property type="entry name" value="alpha/beta-Hydrolases"/>
    <property type="match status" value="1"/>
</dbReference>
<evidence type="ECO:0000256" key="1">
    <source>
        <dbReference type="SAM" id="MobiDB-lite"/>
    </source>
</evidence>
<protein>
    <submittedName>
        <fullName evidence="4">Alpha/beta fold hydrolase</fullName>
    </submittedName>
</protein>
<dbReference type="RefSeq" id="WP_394301805.1">
    <property type="nucleotide sequence ID" value="NZ_JBHMQT010000033.1"/>
</dbReference>
<feature type="domain" description="AB hydrolase-1" evidence="3">
    <location>
        <begin position="147"/>
        <end position="377"/>
    </location>
</feature>
<gene>
    <name evidence="4" type="ORF">ACFHYQ_15280</name>
</gene>
<reference evidence="4 5" key="1">
    <citation type="submission" date="2024-09" db="EMBL/GenBank/DDBJ databases">
        <authorList>
            <person name="Sun Q."/>
            <person name="Mori K."/>
        </authorList>
    </citation>
    <scope>NUCLEOTIDE SEQUENCE [LARGE SCALE GENOMIC DNA]</scope>
    <source>
        <strain evidence="4 5">TBRC 1851</strain>
    </source>
</reference>
<feature type="region of interest" description="Disordered" evidence="1">
    <location>
        <begin position="33"/>
        <end position="58"/>
    </location>
</feature>
<evidence type="ECO:0000256" key="2">
    <source>
        <dbReference type="SAM" id="SignalP"/>
    </source>
</evidence>
<keyword evidence="4" id="KW-0378">Hydrolase</keyword>
<keyword evidence="5" id="KW-1185">Reference proteome</keyword>
<dbReference type="EMBL" id="JBHMQT010000033">
    <property type="protein sequence ID" value="MFC0863664.1"/>
    <property type="molecule type" value="Genomic_DNA"/>
</dbReference>
<accession>A0ABV6U5D8</accession>
<dbReference type="PANTHER" id="PTHR34853:SF1">
    <property type="entry name" value="LIPASE 5"/>
    <property type="match status" value="1"/>
</dbReference>
<comment type="caution">
    <text evidence="4">The sequence shown here is derived from an EMBL/GenBank/DDBJ whole genome shotgun (WGS) entry which is preliminary data.</text>
</comment>
<dbReference type="Gene3D" id="3.40.50.1820">
    <property type="entry name" value="alpha/beta hydrolase"/>
    <property type="match status" value="1"/>
</dbReference>
<feature type="chain" id="PRO_5046594677" evidence="2">
    <location>
        <begin position="33"/>
        <end position="424"/>
    </location>
</feature>
<sequence length="424" mass="43926">MSTTRLAWMSRAIAVTGTVALLTAGGITTAQAGSAEGNGTGHAIGNSSHQSVPPGQRGRLLRSTKLTGATVLPSAASNRLVRYVSVGAQGRRIEVTGAVAIPRGKAPAGGWPVISWAHGTVGNADQCTPTRQDGGYIGTVSQTLDRYVAAGYAVVQTDYEGLGTPGVHPYLNGQSAANTVVDIVRAARALNPHVGKNYVVMGHSQGGHSALWTAAQSGPRRDVRLLGAVALSPGGHNLKVTTSYFSAIPYMPRAQAIAVLAFLPTILSGAEAADPSIDAAAMLIPEAQPLLEVGRNGCIDDSYAVAEQVYAAAPRNPFADGTETEQAKLTAYLDSQASEHLRLRVPTMVVSSWGDTLVDPATQVNPLIPRLCASSRPLVDYLLLGSPPATGPDHRTTVAASYGEARAFADAVFAGRTPAKHQAC</sequence>
<keyword evidence="2" id="KW-0732">Signal</keyword>
<dbReference type="InterPro" id="IPR000073">
    <property type="entry name" value="AB_hydrolase_1"/>
</dbReference>
<dbReference type="InterPro" id="IPR005152">
    <property type="entry name" value="Lipase_secreted"/>
</dbReference>
<dbReference type="PIRSF" id="PIRSF029171">
    <property type="entry name" value="Esterase_LipA"/>
    <property type="match status" value="1"/>
</dbReference>
<feature type="signal peptide" evidence="2">
    <location>
        <begin position="1"/>
        <end position="32"/>
    </location>
</feature>
<dbReference type="Pfam" id="PF00561">
    <property type="entry name" value="Abhydrolase_1"/>
    <property type="match status" value="1"/>
</dbReference>
<name>A0ABV6U5D8_9ACTN</name>
<evidence type="ECO:0000313" key="5">
    <source>
        <dbReference type="Proteomes" id="UP001589870"/>
    </source>
</evidence>
<dbReference type="InterPro" id="IPR029058">
    <property type="entry name" value="AB_hydrolase_fold"/>
</dbReference>
<dbReference type="PANTHER" id="PTHR34853">
    <property type="match status" value="1"/>
</dbReference>